<gene>
    <name evidence="3" type="ORF">XF10B_46410</name>
    <name evidence="1" type="ORF">XF1B_47430</name>
    <name evidence="2" type="ORF">XF4B_46760</name>
</gene>
<organism evidence="3">
    <name type="scientific">Bradyrhizobium diazoefficiens</name>
    <dbReference type="NCBI Taxonomy" id="1355477"/>
    <lineage>
        <taxon>Bacteria</taxon>
        <taxon>Pseudomonadati</taxon>
        <taxon>Pseudomonadota</taxon>
        <taxon>Alphaproteobacteria</taxon>
        <taxon>Hyphomicrobiales</taxon>
        <taxon>Nitrobacteraceae</taxon>
        <taxon>Bradyrhizobium</taxon>
    </lineage>
</organism>
<evidence type="ECO:0000313" key="2">
    <source>
        <dbReference type="EMBL" id="BCE48327.1"/>
    </source>
</evidence>
<reference evidence="2" key="3">
    <citation type="submission" date="2020-05" db="EMBL/GenBank/DDBJ databases">
        <title>Complete genome sequence of Bradyrhizobium diazoefficiens XF4 isolated from soybean nodule.</title>
        <authorList>
            <person name="Noda R."/>
            <person name="Kakizaki K."/>
            <person name="Minamisawa K."/>
        </authorList>
    </citation>
    <scope>NUCLEOTIDE SEQUENCE</scope>
    <source>
        <strain evidence="2">XF4</strain>
    </source>
</reference>
<accession>A0A810CV73</accession>
<evidence type="ECO:0000313" key="3">
    <source>
        <dbReference type="EMBL" id="BCE91843.1"/>
    </source>
</evidence>
<dbReference type="EMBL" id="AP023094">
    <property type="protein sequence ID" value="BCE48327.1"/>
    <property type="molecule type" value="Genomic_DNA"/>
</dbReference>
<protein>
    <submittedName>
        <fullName evidence="3">Uncharacterized protein</fullName>
    </submittedName>
</protein>
<reference evidence="3" key="2">
    <citation type="submission" date="2020-05" db="EMBL/GenBank/DDBJ databases">
        <title>Complete genome sequence of Bradyrhizobium diazoefficiens XF10 isolated from soybean nodule.</title>
        <authorList>
            <person name="Noda R."/>
            <person name="Kakizaki K."/>
            <person name="Minamisawa K."/>
        </authorList>
    </citation>
    <scope>NUCLEOTIDE SEQUENCE</scope>
    <source>
        <strain evidence="3">XF10</strain>
    </source>
</reference>
<sequence length="104" mass="12288">MWRDHRVQLKVAKRHKRLWIIDKETDQAVYTPPDFVVLPSRVPMHHLAFDLMRLGRRDINRIASFEWEFSKRNAHRTRNCGAVPVAFLEARTVDAEDLRTGPAR</sequence>
<name>A0A810CV73_9BRAD</name>
<dbReference type="EMBL" id="AP023099">
    <property type="protein sequence ID" value="BCE91843.1"/>
    <property type="molecule type" value="Genomic_DNA"/>
</dbReference>
<evidence type="ECO:0000313" key="1">
    <source>
        <dbReference type="EMBL" id="BCE22062.1"/>
    </source>
</evidence>
<dbReference type="EMBL" id="AP023091">
    <property type="protein sequence ID" value="BCE22062.1"/>
    <property type="molecule type" value="Genomic_DNA"/>
</dbReference>
<reference evidence="1" key="1">
    <citation type="submission" date="2020-05" db="EMBL/GenBank/DDBJ databases">
        <title>Complete genome sequence of Bradyrhizobium diazoefficiens XF1 isolated from soybean nodule.</title>
        <authorList>
            <person name="Noda R."/>
            <person name="Kakizaki K."/>
            <person name="Minamisawa K."/>
        </authorList>
    </citation>
    <scope>NUCLEOTIDE SEQUENCE</scope>
    <source>
        <strain evidence="1">XF1</strain>
    </source>
</reference>
<proteinExistence type="predicted"/>
<dbReference type="AlphaFoldDB" id="A0A810CV73"/>